<comment type="similarity">
    <text evidence="1 7">Belongs to the endoribonuclease YbeY family.</text>
</comment>
<dbReference type="GO" id="GO:0004521">
    <property type="term" value="F:RNA endonuclease activity"/>
    <property type="evidence" value="ECO:0007669"/>
    <property type="project" value="UniProtKB-UniRule"/>
</dbReference>
<keyword evidence="6 7" id="KW-0862">Zinc</keyword>
<evidence type="ECO:0000256" key="3">
    <source>
        <dbReference type="ARBA" id="ARBA00022723"/>
    </source>
</evidence>
<evidence type="ECO:0000256" key="1">
    <source>
        <dbReference type="ARBA" id="ARBA00010875"/>
    </source>
</evidence>
<keyword evidence="5 7" id="KW-0378">Hydrolase</keyword>
<reference evidence="8 9" key="1">
    <citation type="journal article" date="2016" name="Nat. Commun.">
        <title>Thousands of microbial genomes shed light on interconnected biogeochemical processes in an aquifer system.</title>
        <authorList>
            <person name="Anantharaman K."/>
            <person name="Brown C.T."/>
            <person name="Hug L.A."/>
            <person name="Sharon I."/>
            <person name="Castelle C.J."/>
            <person name="Probst A.J."/>
            <person name="Thomas B.C."/>
            <person name="Singh A."/>
            <person name="Wilkins M.J."/>
            <person name="Karaoz U."/>
            <person name="Brodie E.L."/>
            <person name="Williams K.H."/>
            <person name="Hubbard S.S."/>
            <person name="Banfield J.F."/>
        </authorList>
    </citation>
    <scope>NUCLEOTIDE SEQUENCE [LARGE SCALE GENOMIC DNA]</scope>
</reference>
<evidence type="ECO:0000313" key="8">
    <source>
        <dbReference type="EMBL" id="OGY97701.1"/>
    </source>
</evidence>
<keyword evidence="7" id="KW-0690">Ribosome biogenesis</keyword>
<keyword evidence="7" id="KW-0963">Cytoplasm</keyword>
<dbReference type="PROSITE" id="PS01306">
    <property type="entry name" value="UPF0054"/>
    <property type="match status" value="1"/>
</dbReference>
<comment type="cofactor">
    <cofactor evidence="7">
        <name>Zn(2+)</name>
        <dbReference type="ChEBI" id="CHEBI:29105"/>
    </cofactor>
    <text evidence="7">Binds 1 zinc ion.</text>
</comment>
<dbReference type="Gene3D" id="3.40.390.30">
    <property type="entry name" value="Metalloproteases ('zincins'), catalytic domain"/>
    <property type="match status" value="1"/>
</dbReference>
<feature type="binding site" evidence="7">
    <location>
        <position position="76"/>
    </location>
    <ligand>
        <name>Zn(2+)</name>
        <dbReference type="ChEBI" id="CHEBI:29105"/>
        <note>catalytic</note>
    </ligand>
</feature>
<comment type="caution">
    <text evidence="8">The sequence shown here is derived from an EMBL/GenBank/DDBJ whole genome shotgun (WGS) entry which is preliminary data.</text>
</comment>
<gene>
    <name evidence="7" type="primary">ybeY</name>
    <name evidence="8" type="ORF">A2128_00260</name>
</gene>
<dbReference type="GO" id="GO:0005737">
    <property type="term" value="C:cytoplasm"/>
    <property type="evidence" value="ECO:0007669"/>
    <property type="project" value="UniProtKB-SubCell"/>
</dbReference>
<dbReference type="InterPro" id="IPR002036">
    <property type="entry name" value="YbeY"/>
</dbReference>
<evidence type="ECO:0000256" key="2">
    <source>
        <dbReference type="ARBA" id="ARBA00022722"/>
    </source>
</evidence>
<evidence type="ECO:0000313" key="9">
    <source>
        <dbReference type="Proteomes" id="UP000176349"/>
    </source>
</evidence>
<dbReference type="EC" id="3.1.-.-" evidence="7"/>
<protein>
    <recommendedName>
        <fullName evidence="7">Endoribonuclease YbeY</fullName>
        <ecNumber evidence="7">3.1.-.-</ecNumber>
    </recommendedName>
</protein>
<keyword evidence="3 7" id="KW-0479">Metal-binding</keyword>
<evidence type="ECO:0000256" key="5">
    <source>
        <dbReference type="ARBA" id="ARBA00022801"/>
    </source>
</evidence>
<accession>A0A1G2C959</accession>
<dbReference type="NCBIfam" id="TIGR00043">
    <property type="entry name" value="rRNA maturation RNase YbeY"/>
    <property type="match status" value="1"/>
</dbReference>
<dbReference type="GO" id="GO:0008270">
    <property type="term" value="F:zinc ion binding"/>
    <property type="evidence" value="ECO:0007669"/>
    <property type="project" value="UniProtKB-UniRule"/>
</dbReference>
<organism evidence="8 9">
    <name type="scientific">Candidatus Liptonbacteria bacterium GWC1_60_9</name>
    <dbReference type="NCBI Taxonomy" id="1798645"/>
    <lineage>
        <taxon>Bacteria</taxon>
        <taxon>Candidatus Liptoniibacteriota</taxon>
    </lineage>
</organism>
<dbReference type="GO" id="GO:0004222">
    <property type="term" value="F:metalloendopeptidase activity"/>
    <property type="evidence" value="ECO:0007669"/>
    <property type="project" value="InterPro"/>
</dbReference>
<comment type="function">
    <text evidence="7">Single strand-specific metallo-endoribonuclease involved in late-stage 70S ribosome quality control and in maturation of the 3' terminus of the 16S rRNA.</text>
</comment>
<dbReference type="PANTHER" id="PTHR46986">
    <property type="entry name" value="ENDORIBONUCLEASE YBEY, CHLOROPLASTIC"/>
    <property type="match status" value="1"/>
</dbReference>
<comment type="subcellular location">
    <subcellularLocation>
        <location evidence="7">Cytoplasm</location>
    </subcellularLocation>
</comment>
<feature type="binding site" evidence="7">
    <location>
        <position position="80"/>
    </location>
    <ligand>
        <name>Zn(2+)</name>
        <dbReference type="ChEBI" id="CHEBI:29105"/>
        <note>catalytic</note>
    </ligand>
</feature>
<dbReference type="InterPro" id="IPR020549">
    <property type="entry name" value="YbeY_CS"/>
</dbReference>
<sequence>MLRLRGSLEVYLVDDRTMRHLNRRYRGKDKPANVLSFPWPRQFIAFNAGSRPMGEIYLGPDHIRRHKEDIAFMAVHGLLHLAGYDHERAGDRARMERKERVIMRSVS</sequence>
<dbReference type="Pfam" id="PF02130">
    <property type="entry name" value="YbeY"/>
    <property type="match status" value="1"/>
</dbReference>
<evidence type="ECO:0000256" key="6">
    <source>
        <dbReference type="ARBA" id="ARBA00022833"/>
    </source>
</evidence>
<keyword evidence="7" id="KW-0698">rRNA processing</keyword>
<keyword evidence="2 7" id="KW-0540">Nuclease</keyword>
<dbReference type="InterPro" id="IPR023091">
    <property type="entry name" value="MetalPrtase_cat_dom_sf_prd"/>
</dbReference>
<dbReference type="SUPFAM" id="SSF55486">
    <property type="entry name" value="Metalloproteases ('zincins'), catalytic domain"/>
    <property type="match status" value="1"/>
</dbReference>
<name>A0A1G2C959_9BACT</name>
<dbReference type="PANTHER" id="PTHR46986:SF1">
    <property type="entry name" value="ENDORIBONUCLEASE YBEY, CHLOROPLASTIC"/>
    <property type="match status" value="1"/>
</dbReference>
<dbReference type="HAMAP" id="MF_00009">
    <property type="entry name" value="Endoribonucl_YbeY"/>
    <property type="match status" value="1"/>
</dbReference>
<evidence type="ECO:0000256" key="7">
    <source>
        <dbReference type="HAMAP-Rule" id="MF_00009"/>
    </source>
</evidence>
<evidence type="ECO:0000256" key="4">
    <source>
        <dbReference type="ARBA" id="ARBA00022759"/>
    </source>
</evidence>
<keyword evidence="4 7" id="KW-0255">Endonuclease</keyword>
<feature type="binding site" evidence="7">
    <location>
        <position position="86"/>
    </location>
    <ligand>
        <name>Zn(2+)</name>
        <dbReference type="ChEBI" id="CHEBI:29105"/>
        <note>catalytic</note>
    </ligand>
</feature>
<proteinExistence type="inferred from homology"/>
<dbReference type="AlphaFoldDB" id="A0A1G2C959"/>
<dbReference type="GO" id="GO:0006364">
    <property type="term" value="P:rRNA processing"/>
    <property type="evidence" value="ECO:0007669"/>
    <property type="project" value="UniProtKB-UniRule"/>
</dbReference>
<dbReference type="Proteomes" id="UP000176349">
    <property type="component" value="Unassembled WGS sequence"/>
</dbReference>
<dbReference type="EMBL" id="MHKV01000002">
    <property type="protein sequence ID" value="OGY97701.1"/>
    <property type="molecule type" value="Genomic_DNA"/>
</dbReference>